<evidence type="ECO:0000313" key="1">
    <source>
        <dbReference type="EMBL" id="WOK06139.1"/>
    </source>
</evidence>
<sequence length="61" mass="7081">MQLSNLQSEILHSVENLKTDQQKDVLEYISELQLNDQRVKARLKSQALKEIRLALKNEAFA</sequence>
<reference evidence="1 2" key="1">
    <citation type="journal article" date="2023" name="Microbiol. Resour. Announc.">
        <title>Complete Genome Sequence of Imperialibacter roseus strain P4T.</title>
        <authorList>
            <person name="Tizabi D.R."/>
            <person name="Bachvaroff T."/>
            <person name="Hill R.T."/>
        </authorList>
    </citation>
    <scope>NUCLEOTIDE SEQUENCE [LARGE SCALE GENOMIC DNA]</scope>
    <source>
        <strain evidence="1 2">P4T</strain>
    </source>
</reference>
<proteinExistence type="predicted"/>
<dbReference type="EMBL" id="CP136051">
    <property type="protein sequence ID" value="WOK06139.1"/>
    <property type="molecule type" value="Genomic_DNA"/>
</dbReference>
<name>A0ABZ0IM80_9BACT</name>
<organism evidence="1 2">
    <name type="scientific">Imperialibacter roseus</name>
    <dbReference type="NCBI Taxonomy" id="1324217"/>
    <lineage>
        <taxon>Bacteria</taxon>
        <taxon>Pseudomonadati</taxon>
        <taxon>Bacteroidota</taxon>
        <taxon>Cytophagia</taxon>
        <taxon>Cytophagales</taxon>
        <taxon>Flammeovirgaceae</taxon>
        <taxon>Imperialibacter</taxon>
    </lineage>
</organism>
<evidence type="ECO:0000313" key="2">
    <source>
        <dbReference type="Proteomes" id="UP001302349"/>
    </source>
</evidence>
<accession>A0ABZ0IM80</accession>
<gene>
    <name evidence="1" type="ORF">RT717_23975</name>
</gene>
<dbReference type="Proteomes" id="UP001302349">
    <property type="component" value="Chromosome"/>
</dbReference>
<protein>
    <submittedName>
        <fullName evidence="1">Uncharacterized protein</fullName>
    </submittedName>
</protein>
<keyword evidence="2" id="KW-1185">Reference proteome</keyword>
<dbReference type="RefSeq" id="WP_152001483.1">
    <property type="nucleotide sequence ID" value="NZ_CP136051.1"/>
</dbReference>